<organism evidence="4 5">
    <name type="scientific">Rubripirellula amarantea</name>
    <dbReference type="NCBI Taxonomy" id="2527999"/>
    <lineage>
        <taxon>Bacteria</taxon>
        <taxon>Pseudomonadati</taxon>
        <taxon>Planctomycetota</taxon>
        <taxon>Planctomycetia</taxon>
        <taxon>Pirellulales</taxon>
        <taxon>Pirellulaceae</taxon>
        <taxon>Rubripirellula</taxon>
    </lineage>
</organism>
<keyword evidence="1" id="KW-0285">Flavoprotein</keyword>
<evidence type="ECO:0000256" key="2">
    <source>
        <dbReference type="ARBA" id="ARBA00022643"/>
    </source>
</evidence>
<dbReference type="Gene3D" id="3.20.20.70">
    <property type="entry name" value="Aldolase class I"/>
    <property type="match status" value="1"/>
</dbReference>
<keyword evidence="2" id="KW-0288">FMN</keyword>
<accession>A0A5C5WE63</accession>
<dbReference type="SUPFAM" id="SSF51412">
    <property type="entry name" value="Inosine monophosphate dehydrogenase (IMPDH)"/>
    <property type="match status" value="1"/>
</dbReference>
<keyword evidence="4" id="KW-0503">Monooxygenase</keyword>
<evidence type="ECO:0000256" key="1">
    <source>
        <dbReference type="ARBA" id="ARBA00022630"/>
    </source>
</evidence>
<dbReference type="GO" id="GO:0018580">
    <property type="term" value="F:nitronate monooxygenase activity"/>
    <property type="evidence" value="ECO:0007669"/>
    <property type="project" value="UniProtKB-EC"/>
</dbReference>
<name>A0A5C5WE63_9BACT</name>
<dbReference type="Proteomes" id="UP000316598">
    <property type="component" value="Unassembled WGS sequence"/>
</dbReference>
<protein>
    <submittedName>
        <fullName evidence="4">Nitronate monooxygenase</fullName>
        <ecNumber evidence="4">1.13.12.16</ecNumber>
    </submittedName>
</protein>
<keyword evidence="3 4" id="KW-0560">Oxidoreductase</keyword>
<dbReference type="InterPro" id="IPR004136">
    <property type="entry name" value="NMO"/>
</dbReference>
<dbReference type="InterPro" id="IPR013785">
    <property type="entry name" value="Aldolase_TIM"/>
</dbReference>
<dbReference type="AlphaFoldDB" id="A0A5C5WE63"/>
<reference evidence="4 5" key="1">
    <citation type="submission" date="2019-02" db="EMBL/GenBank/DDBJ databases">
        <title>Deep-cultivation of Planctomycetes and their phenomic and genomic characterization uncovers novel biology.</title>
        <authorList>
            <person name="Wiegand S."/>
            <person name="Jogler M."/>
            <person name="Boedeker C."/>
            <person name="Pinto D."/>
            <person name="Vollmers J."/>
            <person name="Rivas-Marin E."/>
            <person name="Kohn T."/>
            <person name="Peeters S.H."/>
            <person name="Heuer A."/>
            <person name="Rast P."/>
            <person name="Oberbeckmann S."/>
            <person name="Bunk B."/>
            <person name="Jeske O."/>
            <person name="Meyerdierks A."/>
            <person name="Storesund J.E."/>
            <person name="Kallscheuer N."/>
            <person name="Luecker S."/>
            <person name="Lage O.M."/>
            <person name="Pohl T."/>
            <person name="Merkel B.J."/>
            <person name="Hornburger P."/>
            <person name="Mueller R.-W."/>
            <person name="Bruemmer F."/>
            <person name="Labrenz M."/>
            <person name="Spormann A.M."/>
            <person name="Op Den Camp H."/>
            <person name="Overmann J."/>
            <person name="Amann R."/>
            <person name="Jetten M.S.M."/>
            <person name="Mascher T."/>
            <person name="Medema M.H."/>
            <person name="Devos D.P."/>
            <person name="Kaster A.-K."/>
            <person name="Ovreas L."/>
            <person name="Rohde M."/>
            <person name="Galperin M.Y."/>
            <person name="Jogler C."/>
        </authorList>
    </citation>
    <scope>NUCLEOTIDE SEQUENCE [LARGE SCALE GENOMIC DNA]</scope>
    <source>
        <strain evidence="4 5">Pla22</strain>
    </source>
</reference>
<evidence type="ECO:0000313" key="4">
    <source>
        <dbReference type="EMBL" id="TWT48022.1"/>
    </source>
</evidence>
<gene>
    <name evidence="4" type="ORF">Pla22_50220</name>
</gene>
<dbReference type="OrthoDB" id="9778912at2"/>
<dbReference type="EMBL" id="SJPI01000004">
    <property type="protein sequence ID" value="TWT48022.1"/>
    <property type="molecule type" value="Genomic_DNA"/>
</dbReference>
<dbReference type="CDD" id="cd04730">
    <property type="entry name" value="NPD_like"/>
    <property type="match status" value="1"/>
</dbReference>
<evidence type="ECO:0000313" key="5">
    <source>
        <dbReference type="Proteomes" id="UP000316598"/>
    </source>
</evidence>
<evidence type="ECO:0000256" key="3">
    <source>
        <dbReference type="ARBA" id="ARBA00023002"/>
    </source>
</evidence>
<dbReference type="Pfam" id="PF03060">
    <property type="entry name" value="NMO"/>
    <property type="match status" value="2"/>
</dbReference>
<keyword evidence="5" id="KW-1185">Reference proteome</keyword>
<sequence>MIVAKFSDLFTPLCERLGCRFPILQAGMGGVARAELAAAVSQAGAFGCLGMVRESPEKIRQQVHQVRSLTDQPFAVNLIPAATQSELFDAELDECIRLQVPNLVFFWDVVPGAVRRAKDAGCCVIHQVGSVEQAVLAEASGADVIVAQGVEAGGHVHGVVSSLVLVPEIVDAVSVPVVGSGGFASGRSLVAALALGAQGIHCGTAFLATVESFAHDIHKRRVLDANAGDTIHTDAFTINWPPHSPVRVLKSEATQGIESEPFGHGERIEPREQIAEEEGRPVYFRSTDSPLKSMTGELHKLAMYAGQVTGQVKDVATASDVVDRIVSEAVATIHQLSECK</sequence>
<dbReference type="PANTHER" id="PTHR32332">
    <property type="entry name" value="2-NITROPROPANE DIOXYGENASE"/>
    <property type="match status" value="1"/>
</dbReference>
<dbReference type="EC" id="1.13.12.16" evidence="4"/>
<dbReference type="PANTHER" id="PTHR32332:SF20">
    <property type="entry name" value="2-NITROPROPANE DIOXYGENASE-LIKE PROTEIN"/>
    <property type="match status" value="1"/>
</dbReference>
<proteinExistence type="predicted"/>
<comment type="caution">
    <text evidence="4">The sequence shown here is derived from an EMBL/GenBank/DDBJ whole genome shotgun (WGS) entry which is preliminary data.</text>
</comment>